<evidence type="ECO:0000313" key="3">
    <source>
        <dbReference type="EMBL" id="ORY37172.1"/>
    </source>
</evidence>
<dbReference type="GO" id="GO:0005199">
    <property type="term" value="F:structural constituent of cell wall"/>
    <property type="evidence" value="ECO:0007669"/>
    <property type="project" value="TreeGrafter"/>
</dbReference>
<feature type="domain" description="Agd3 deacetylase" evidence="1">
    <location>
        <begin position="239"/>
        <end position="598"/>
    </location>
</feature>
<dbReference type="InterPro" id="IPR050788">
    <property type="entry name" value="Yeast_SRP1/TIP1_CWP"/>
</dbReference>
<evidence type="ECO:0000313" key="4">
    <source>
        <dbReference type="Proteomes" id="UP000193920"/>
    </source>
</evidence>
<proteinExistence type="predicted"/>
<dbReference type="InterPro" id="IPR056827">
    <property type="entry name" value="CBM87_Agd3"/>
</dbReference>
<dbReference type="OrthoDB" id="2113314at2759"/>
<comment type="caution">
    <text evidence="3">The sequence shown here is derived from an EMBL/GenBank/DDBJ whole genome shotgun (WGS) entry which is preliminary data.</text>
</comment>
<dbReference type="Pfam" id="PF25115">
    <property type="entry name" value="Agd3_CE"/>
    <property type="match status" value="1"/>
</dbReference>
<organism evidence="3 4">
    <name type="scientific">Neocallimastix californiae</name>
    <dbReference type="NCBI Taxonomy" id="1754190"/>
    <lineage>
        <taxon>Eukaryota</taxon>
        <taxon>Fungi</taxon>
        <taxon>Fungi incertae sedis</taxon>
        <taxon>Chytridiomycota</taxon>
        <taxon>Chytridiomycota incertae sedis</taxon>
        <taxon>Neocallimastigomycetes</taxon>
        <taxon>Neocallimastigales</taxon>
        <taxon>Neocallimastigaceae</taxon>
        <taxon>Neocallimastix</taxon>
    </lineage>
</organism>
<evidence type="ECO:0000259" key="2">
    <source>
        <dbReference type="Pfam" id="PF25116"/>
    </source>
</evidence>
<dbReference type="GO" id="GO:0009277">
    <property type="term" value="C:fungal-type cell wall"/>
    <property type="evidence" value="ECO:0007669"/>
    <property type="project" value="TreeGrafter"/>
</dbReference>
<accession>A0A1Y2BR00</accession>
<dbReference type="GO" id="GO:0031505">
    <property type="term" value="P:fungal-type cell wall organization"/>
    <property type="evidence" value="ECO:0007669"/>
    <property type="project" value="TreeGrafter"/>
</dbReference>
<protein>
    <submittedName>
        <fullName evidence="3">Uncharacterized protein</fullName>
    </submittedName>
</protein>
<feature type="domain" description="Agd3 CBM87" evidence="2">
    <location>
        <begin position="33"/>
        <end position="225"/>
    </location>
</feature>
<dbReference type="PANTHER" id="PTHR31002">
    <property type="entry name" value="SERIPAUPERIN"/>
    <property type="match status" value="1"/>
</dbReference>
<sequence>MFNKILYTTALVAASFIFNVCAFEINLNTLHLTNADKNSKVNSMLDAYGMNYETVRLPVTTLTLENNNVALYNAIVVEDATQEMLATIRNQIEDYQRKYKVRVAYLNCEPDPYFGFKSSTKSISERDFVELTKEGLELAKKYQMNGKDVKFKSGTCVPNAQHECDKYYHYMVEINNDIVPLLKYNNTESYGGGIVKTKDIESIHFFNSNIESTIAPFVAHLWISWTNYGIIDGFRRLYLSTQVDDFFISNPFDAQKGTEFRTSIQDMKNLAKWEKEIASERMPKGSQYKVELAFNGWYVLKTADHKHSIAVDWTLYGKPRDYVKPLSEVGSHKFPEEIDSDWDDAALRKDELYNYFAKNPEAQDDFYWLTHTFSHHNLDYASYHDADVEISLNVKMADDPYLGMYKRDCFSPHSIVCPEISGLHNGHALQAFTANKVNYGVGDTSRRDLDPDNWYFPLVTNQTTSNFDDFLIIPRIPTEMYWDCSTVDQILTLYKKKSGGKETTWEAHLQKEADSHVKNFLELRHDPYMFHEGNLRNADVGEFDVQGVKGQFGLLQQWVERIVIEIKKYLDWPLITKKMDDLVETYKTRISQKQCMPKYTMVVDDSSMTISEIKVASTNGECNVPLFAIRDTKFDESTVDSIEQIGDEPATAWIKATTEPKSVKFTNDIKWNDDSFTELFISLWYITFLFIKLK</sequence>
<dbReference type="STRING" id="1754190.A0A1Y2BR00"/>
<dbReference type="Pfam" id="PF25116">
    <property type="entry name" value="CBM87_Agd3"/>
    <property type="match status" value="1"/>
</dbReference>
<dbReference type="PANTHER" id="PTHR31002:SF34">
    <property type="entry name" value="CELL WALL PROTEIN CWP1-RELATED"/>
    <property type="match status" value="1"/>
</dbReference>
<dbReference type="Proteomes" id="UP000193920">
    <property type="component" value="Unassembled WGS sequence"/>
</dbReference>
<reference evidence="3 4" key="1">
    <citation type="submission" date="2016-08" db="EMBL/GenBank/DDBJ databases">
        <title>A Parts List for Fungal Cellulosomes Revealed by Comparative Genomics.</title>
        <authorList>
            <consortium name="DOE Joint Genome Institute"/>
            <person name="Haitjema C.H."/>
            <person name="Gilmore S.P."/>
            <person name="Henske J.K."/>
            <person name="Solomon K.V."/>
            <person name="De Groot R."/>
            <person name="Kuo A."/>
            <person name="Mondo S.J."/>
            <person name="Salamov A.A."/>
            <person name="Labutti K."/>
            <person name="Zhao Z."/>
            <person name="Chiniquy J."/>
            <person name="Barry K."/>
            <person name="Brewer H.M."/>
            <person name="Purvine S.O."/>
            <person name="Wright A.T."/>
            <person name="Boxma B."/>
            <person name="Van Alen T."/>
            <person name="Hackstein J.H."/>
            <person name="Baker S.E."/>
            <person name="Grigoriev I.V."/>
            <person name="O'Malley M.A."/>
        </authorList>
    </citation>
    <scope>NUCLEOTIDE SEQUENCE [LARGE SCALE GENOMIC DNA]</scope>
    <source>
        <strain evidence="3 4">G1</strain>
    </source>
</reference>
<dbReference type="GO" id="GO:0000324">
    <property type="term" value="C:fungal-type vacuole"/>
    <property type="evidence" value="ECO:0007669"/>
    <property type="project" value="TreeGrafter"/>
</dbReference>
<dbReference type="EMBL" id="MCOG01000144">
    <property type="protein sequence ID" value="ORY37172.1"/>
    <property type="molecule type" value="Genomic_DNA"/>
</dbReference>
<name>A0A1Y2BR00_9FUNG</name>
<keyword evidence="4" id="KW-1185">Reference proteome</keyword>
<dbReference type="AlphaFoldDB" id="A0A1Y2BR00"/>
<dbReference type="InterPro" id="IPR056826">
    <property type="entry name" value="Agd3_CE"/>
</dbReference>
<evidence type="ECO:0000259" key="1">
    <source>
        <dbReference type="Pfam" id="PF25115"/>
    </source>
</evidence>
<gene>
    <name evidence="3" type="ORF">LY90DRAFT_56299</name>
</gene>